<evidence type="ECO:0000313" key="11">
    <source>
        <dbReference type="EMBL" id="ORZ20366.1"/>
    </source>
</evidence>
<keyword evidence="7" id="KW-0653">Protein transport</keyword>
<evidence type="ECO:0000313" key="12">
    <source>
        <dbReference type="Proteomes" id="UP000193560"/>
    </source>
</evidence>
<evidence type="ECO:0000256" key="6">
    <source>
        <dbReference type="ARBA" id="ARBA00022490"/>
    </source>
</evidence>
<feature type="compositionally biased region" description="Polar residues" evidence="9">
    <location>
        <begin position="160"/>
        <end position="173"/>
    </location>
</feature>
<dbReference type="GO" id="GO:0032266">
    <property type="term" value="F:phosphatidylinositol-3-phosphate binding"/>
    <property type="evidence" value="ECO:0007669"/>
    <property type="project" value="TreeGrafter"/>
</dbReference>
<dbReference type="Pfam" id="PF19566">
    <property type="entry name" value="Snx8_BAR_dom"/>
    <property type="match status" value="1"/>
</dbReference>
<keyword evidence="12" id="KW-1185">Reference proteome</keyword>
<reference evidence="11 12" key="1">
    <citation type="submission" date="2016-07" db="EMBL/GenBank/DDBJ databases">
        <title>Pervasive Adenine N6-methylation of Active Genes in Fungi.</title>
        <authorList>
            <consortium name="DOE Joint Genome Institute"/>
            <person name="Mondo S.J."/>
            <person name="Dannebaum R.O."/>
            <person name="Kuo R.C."/>
            <person name="Labutti K."/>
            <person name="Haridas S."/>
            <person name="Kuo A."/>
            <person name="Salamov A."/>
            <person name="Ahrendt S.R."/>
            <person name="Lipzen A."/>
            <person name="Sullivan W."/>
            <person name="Andreopoulos W.B."/>
            <person name="Clum A."/>
            <person name="Lindquist E."/>
            <person name="Daum C."/>
            <person name="Ramamoorthy G.K."/>
            <person name="Gryganskyi A."/>
            <person name="Culley D."/>
            <person name="Magnuson J.K."/>
            <person name="James T.Y."/>
            <person name="O'Malley M.A."/>
            <person name="Stajich J.E."/>
            <person name="Spatafora J.W."/>
            <person name="Visel A."/>
            <person name="Grigoriev I.V."/>
        </authorList>
    </citation>
    <scope>NUCLEOTIDE SEQUENCE [LARGE SCALE GENOMIC DNA]</scope>
    <source>
        <strain evidence="11 12">NRRL 1336</strain>
    </source>
</reference>
<dbReference type="STRING" id="90262.A0A1X2IRL0"/>
<keyword evidence="6" id="KW-0963">Cytoplasm</keyword>
<feature type="region of interest" description="Disordered" evidence="9">
    <location>
        <begin position="508"/>
        <end position="527"/>
    </location>
</feature>
<dbReference type="InterPro" id="IPR036871">
    <property type="entry name" value="PX_dom_sf"/>
</dbReference>
<dbReference type="AlphaFoldDB" id="A0A1X2IRL0"/>
<dbReference type="Gene3D" id="3.30.1520.10">
    <property type="entry name" value="Phox-like domain"/>
    <property type="match status" value="1"/>
</dbReference>
<proteinExistence type="inferred from homology"/>
<organism evidence="11 12">
    <name type="scientific">Absidia repens</name>
    <dbReference type="NCBI Taxonomy" id="90262"/>
    <lineage>
        <taxon>Eukaryota</taxon>
        <taxon>Fungi</taxon>
        <taxon>Fungi incertae sedis</taxon>
        <taxon>Mucoromycota</taxon>
        <taxon>Mucoromycotina</taxon>
        <taxon>Mucoromycetes</taxon>
        <taxon>Mucorales</taxon>
        <taxon>Cunninghamellaceae</taxon>
        <taxon>Absidia</taxon>
    </lineage>
</organism>
<sequence>MSSFDDDDLDYINSQFSTLALPLEYDRHTEQDPWKYPLTAESILRDIELPAIYNKYYVLLSSQQPQPIVTITALKNFIRSTGTEPLISEKILSLVSHSTSSQMTLSKDQFNLALALLACAQNDLDLPIPILPPIDSATVSSTLTSTIISDTSTSPGISSFRSPRGSTNSTASSVSAILRQNQTVLADQENIENDSDASASDDTVRSQKLSTVNTDKIKKDSVKDYQWFLDMDLITVSLVPQKEGRLFKHVIYLVKSQHGTLIVTRRFNDFYLLWESLLKRYPLRSVPNLPPKKSKRRCGLARFMNSLERHPVLANDDLVKTFLSIQDLQLWWQQNQPSVDDEFIRTMPKMTSLRENIPHDLTDRLKRLQRRMTPAIEQYEKMINIIQRLSSSEQMSANELIRYSVTLNAMDEVEQQMEHQNSCQPCQNVVKGQAKIANSMVTMASLLDDRALSMNNTFLEHLKYHRNLFISFKDMLVRKDQLLDTITDQQHTIPKNIAAKMIIANQNLSSSSSSSPQSPESAYQSYQHHRPLTNEQIDIILQSDHVRDTLHQHRMLFIHSCLASELIYLHQQQAFVSLMYQDMVRQQQKSAKDQHYQWKTLQRDLDTMMPDDPDAFD</sequence>
<dbReference type="EMBL" id="MCGE01000006">
    <property type="protein sequence ID" value="ORZ20366.1"/>
    <property type="molecule type" value="Genomic_DNA"/>
</dbReference>
<feature type="compositionally biased region" description="Low complexity" evidence="9">
    <location>
        <begin position="509"/>
        <end position="526"/>
    </location>
</feature>
<comment type="subcellular location">
    <subcellularLocation>
        <location evidence="2">Cytoplasm</location>
    </subcellularLocation>
    <subcellularLocation>
        <location evidence="1">Membrane</location>
        <topology evidence="1">Peripheral membrane protein</topology>
        <orientation evidence="1">Cytoplasmic side</orientation>
    </subcellularLocation>
</comment>
<dbReference type="GO" id="GO:0005768">
    <property type="term" value="C:endosome"/>
    <property type="evidence" value="ECO:0007669"/>
    <property type="project" value="TreeGrafter"/>
</dbReference>
<accession>A0A1X2IRL0</accession>
<evidence type="ECO:0000256" key="3">
    <source>
        <dbReference type="ARBA" id="ARBA00010883"/>
    </source>
</evidence>
<evidence type="ECO:0000256" key="4">
    <source>
        <dbReference type="ARBA" id="ARBA00014268"/>
    </source>
</evidence>
<comment type="caution">
    <text evidence="11">The sequence shown here is derived from an EMBL/GenBank/DDBJ whole genome shotgun (WGS) entry which is preliminary data.</text>
</comment>
<dbReference type="InterPro" id="IPR028662">
    <property type="entry name" value="SNX8/Mvp1"/>
</dbReference>
<dbReference type="PANTHER" id="PTHR47554:SF1">
    <property type="entry name" value="SORTING NEXIN MVP1"/>
    <property type="match status" value="1"/>
</dbReference>
<dbReference type="Proteomes" id="UP000193560">
    <property type="component" value="Unassembled WGS sequence"/>
</dbReference>
<evidence type="ECO:0000256" key="1">
    <source>
        <dbReference type="ARBA" id="ARBA00004287"/>
    </source>
</evidence>
<dbReference type="InterPro" id="IPR045734">
    <property type="entry name" value="Snx8_BAR_dom"/>
</dbReference>
<dbReference type="PROSITE" id="PS50195">
    <property type="entry name" value="PX"/>
    <property type="match status" value="1"/>
</dbReference>
<dbReference type="OrthoDB" id="10064318at2759"/>
<dbReference type="GO" id="GO:0005829">
    <property type="term" value="C:cytosol"/>
    <property type="evidence" value="ECO:0007669"/>
    <property type="project" value="GOC"/>
</dbReference>
<dbReference type="GO" id="GO:0016020">
    <property type="term" value="C:membrane"/>
    <property type="evidence" value="ECO:0007669"/>
    <property type="project" value="UniProtKB-SubCell"/>
</dbReference>
<gene>
    <name evidence="11" type="ORF">BCR42DRAFT_389590</name>
</gene>
<evidence type="ECO:0000256" key="8">
    <source>
        <dbReference type="ARBA" id="ARBA00023136"/>
    </source>
</evidence>
<dbReference type="GO" id="GO:0006623">
    <property type="term" value="P:protein targeting to vacuole"/>
    <property type="evidence" value="ECO:0007669"/>
    <property type="project" value="TreeGrafter"/>
</dbReference>
<feature type="domain" description="PX" evidence="10">
    <location>
        <begin position="230"/>
        <end position="330"/>
    </location>
</feature>
<dbReference type="Pfam" id="PF00787">
    <property type="entry name" value="PX"/>
    <property type="match status" value="1"/>
</dbReference>
<dbReference type="GO" id="GO:0042147">
    <property type="term" value="P:retrograde transport, endosome to Golgi"/>
    <property type="evidence" value="ECO:0007669"/>
    <property type="project" value="InterPro"/>
</dbReference>
<dbReference type="SMART" id="SM00312">
    <property type="entry name" value="PX"/>
    <property type="match status" value="1"/>
</dbReference>
<keyword evidence="5" id="KW-0813">Transport</keyword>
<evidence type="ECO:0000256" key="5">
    <source>
        <dbReference type="ARBA" id="ARBA00022448"/>
    </source>
</evidence>
<feature type="region of interest" description="Disordered" evidence="9">
    <location>
        <begin position="151"/>
        <end position="173"/>
    </location>
</feature>
<evidence type="ECO:0000256" key="2">
    <source>
        <dbReference type="ARBA" id="ARBA00004496"/>
    </source>
</evidence>
<protein>
    <recommendedName>
        <fullName evidence="4">Sorting nexin MVP1</fullName>
    </recommendedName>
</protein>
<keyword evidence="8" id="KW-0472">Membrane</keyword>
<name>A0A1X2IRL0_9FUNG</name>
<evidence type="ECO:0000259" key="10">
    <source>
        <dbReference type="PROSITE" id="PS50195"/>
    </source>
</evidence>
<evidence type="ECO:0000256" key="9">
    <source>
        <dbReference type="SAM" id="MobiDB-lite"/>
    </source>
</evidence>
<dbReference type="SUPFAM" id="SSF64268">
    <property type="entry name" value="PX domain"/>
    <property type="match status" value="1"/>
</dbReference>
<dbReference type="InterPro" id="IPR001683">
    <property type="entry name" value="PX_dom"/>
</dbReference>
<dbReference type="PANTHER" id="PTHR47554">
    <property type="entry name" value="SORTING NEXIN MVP1"/>
    <property type="match status" value="1"/>
</dbReference>
<evidence type="ECO:0000256" key="7">
    <source>
        <dbReference type="ARBA" id="ARBA00022927"/>
    </source>
</evidence>
<comment type="similarity">
    <text evidence="3">Belongs to the sorting nexin family.</text>
</comment>